<evidence type="ECO:0000259" key="3">
    <source>
        <dbReference type="Pfam" id="PF00144"/>
    </source>
</evidence>
<evidence type="ECO:0000313" key="4">
    <source>
        <dbReference type="EMBL" id="GAA5053604.1"/>
    </source>
</evidence>
<dbReference type="InterPro" id="IPR001466">
    <property type="entry name" value="Beta-lactam-related"/>
</dbReference>
<dbReference type="RefSeq" id="WP_227778110.1">
    <property type="nucleotide sequence ID" value="NZ_BAABKX010000013.1"/>
</dbReference>
<dbReference type="Proteomes" id="UP001501729">
    <property type="component" value="Unassembled WGS sequence"/>
</dbReference>
<dbReference type="Gene3D" id="3.40.710.10">
    <property type="entry name" value="DD-peptidase/beta-lactamase superfamily"/>
    <property type="match status" value="1"/>
</dbReference>
<dbReference type="PANTHER" id="PTHR43283:SF11">
    <property type="entry name" value="BETA-LACTAMASE-RELATED DOMAIN-CONTAINING PROTEIN"/>
    <property type="match status" value="1"/>
</dbReference>
<dbReference type="EMBL" id="BAABKX010000013">
    <property type="protein sequence ID" value="GAA5053604.1"/>
    <property type="molecule type" value="Genomic_DNA"/>
</dbReference>
<organism evidence="4 5">
    <name type="scientific">Haladaptatus pallidirubidus</name>
    <dbReference type="NCBI Taxonomy" id="1008152"/>
    <lineage>
        <taxon>Archaea</taxon>
        <taxon>Methanobacteriati</taxon>
        <taxon>Methanobacteriota</taxon>
        <taxon>Stenosarchaea group</taxon>
        <taxon>Halobacteria</taxon>
        <taxon>Halobacteriales</taxon>
        <taxon>Haladaptataceae</taxon>
        <taxon>Haladaptatus</taxon>
    </lineage>
</organism>
<dbReference type="PANTHER" id="PTHR43283">
    <property type="entry name" value="BETA-LACTAMASE-RELATED"/>
    <property type="match status" value="1"/>
</dbReference>
<accession>A0AAV3UJI9</accession>
<comment type="caution">
    <text evidence="4">The sequence shown here is derived from an EMBL/GenBank/DDBJ whole genome shotgun (WGS) entry which is preliminary data.</text>
</comment>
<evidence type="ECO:0000313" key="5">
    <source>
        <dbReference type="Proteomes" id="UP001501729"/>
    </source>
</evidence>
<feature type="domain" description="Beta-lactamase-related" evidence="3">
    <location>
        <begin position="63"/>
        <end position="392"/>
    </location>
</feature>
<dbReference type="Pfam" id="PF00144">
    <property type="entry name" value="Beta-lactamase"/>
    <property type="match status" value="1"/>
</dbReference>
<keyword evidence="1 4" id="KW-0378">Hydrolase</keyword>
<feature type="region of interest" description="Disordered" evidence="2">
    <location>
        <begin position="24"/>
        <end position="55"/>
    </location>
</feature>
<reference evidence="4 5" key="1">
    <citation type="journal article" date="2019" name="Int. J. Syst. Evol. Microbiol.">
        <title>The Global Catalogue of Microorganisms (GCM) 10K type strain sequencing project: providing services to taxonomists for standard genome sequencing and annotation.</title>
        <authorList>
            <consortium name="The Broad Institute Genomics Platform"/>
            <consortium name="The Broad Institute Genome Sequencing Center for Infectious Disease"/>
            <person name="Wu L."/>
            <person name="Ma J."/>
        </authorList>
    </citation>
    <scope>NUCLEOTIDE SEQUENCE [LARGE SCALE GENOMIC DNA]</scope>
    <source>
        <strain evidence="4 5">JCM 17504</strain>
    </source>
</reference>
<dbReference type="InterPro" id="IPR012338">
    <property type="entry name" value="Beta-lactam/transpept-like"/>
</dbReference>
<proteinExistence type="predicted"/>
<dbReference type="AlphaFoldDB" id="A0AAV3UJI9"/>
<protein>
    <submittedName>
        <fullName evidence="4">Serine hydrolase domain-containing protein</fullName>
    </submittedName>
</protein>
<dbReference type="SUPFAM" id="SSF56601">
    <property type="entry name" value="beta-lactamase/transpeptidase-like"/>
    <property type="match status" value="1"/>
</dbReference>
<name>A0AAV3UJI9_9EURY</name>
<evidence type="ECO:0000256" key="1">
    <source>
        <dbReference type="ARBA" id="ARBA00022801"/>
    </source>
</evidence>
<evidence type="ECO:0000256" key="2">
    <source>
        <dbReference type="SAM" id="MobiDB-lite"/>
    </source>
</evidence>
<gene>
    <name evidence="4" type="ORF">GCM10025751_31070</name>
</gene>
<dbReference type="GO" id="GO:0016787">
    <property type="term" value="F:hydrolase activity"/>
    <property type="evidence" value="ECO:0007669"/>
    <property type="project" value="UniProtKB-KW"/>
</dbReference>
<feature type="compositionally biased region" description="Basic and acidic residues" evidence="2">
    <location>
        <begin position="24"/>
        <end position="35"/>
    </location>
</feature>
<dbReference type="GeneID" id="68616842"/>
<keyword evidence="5" id="KW-1185">Reference proteome</keyword>
<sequence>MQRRTYLRTFAGVTSLGTLASTRKALETDGREPPKETPPADAPLEEMQSTPIDGNEQKRITTFLERHVAKGTFPGAAVAVVGEDGQLYRNAVGKAQTVPVTRDMTEETVFDLASVTKAVATATSVVQLIDRGALRIDDSLCDFYCGIPEGGYGKCDITIEHLLAHTSGYPAWLPLWTEVDGPDQAIDYILRDTPLNTEPGTEVTYSGLGYILLGDIVRRVSGTPLDEYADANIFEPLAMKTTAFNPLDALSETHSYAATEDSAYYGEVVVGEVHDENAAFLGGVSGNAGLFSTTDDLSTYAMALLNCGKANGTRILSKQAVKKMTKTWAADSDGDRGLGWDLTEMFGQQDSGAPYDTGTFGHNGFTGTSVWFAPKMNFAVVTLTNRVHPSRDNYAISEFRPAFHNLVASLVSS</sequence>
<dbReference type="InterPro" id="IPR050789">
    <property type="entry name" value="Diverse_Enzym_Activities"/>
</dbReference>